<dbReference type="AlphaFoldDB" id="A0A545AQY1"/>
<name>A0A545AQY1_9ACTN</name>
<evidence type="ECO:0000256" key="1">
    <source>
        <dbReference type="SAM" id="MobiDB-lite"/>
    </source>
</evidence>
<dbReference type="InParanoid" id="A0A545AQY1"/>
<accession>A0A545AQY1</accession>
<organism evidence="2 3">
    <name type="scientific">Cryptosporangium phraense</name>
    <dbReference type="NCBI Taxonomy" id="2593070"/>
    <lineage>
        <taxon>Bacteria</taxon>
        <taxon>Bacillati</taxon>
        <taxon>Actinomycetota</taxon>
        <taxon>Actinomycetes</taxon>
        <taxon>Cryptosporangiales</taxon>
        <taxon>Cryptosporangiaceae</taxon>
        <taxon>Cryptosporangium</taxon>
    </lineage>
</organism>
<protein>
    <submittedName>
        <fullName evidence="2">Uncharacterized protein</fullName>
    </submittedName>
</protein>
<evidence type="ECO:0000313" key="2">
    <source>
        <dbReference type="EMBL" id="TQS43740.1"/>
    </source>
</evidence>
<keyword evidence="3" id="KW-1185">Reference proteome</keyword>
<dbReference type="EMBL" id="VIRS01000011">
    <property type="protein sequence ID" value="TQS43740.1"/>
    <property type="molecule type" value="Genomic_DNA"/>
</dbReference>
<comment type="caution">
    <text evidence="2">The sequence shown here is derived from an EMBL/GenBank/DDBJ whole genome shotgun (WGS) entry which is preliminary data.</text>
</comment>
<reference evidence="2 3" key="1">
    <citation type="submission" date="2019-07" db="EMBL/GenBank/DDBJ databases">
        <title>Cryptosporangium phraense sp. nov., isolated from plant litter.</title>
        <authorList>
            <person name="Suriyachadkun C."/>
        </authorList>
    </citation>
    <scope>NUCLEOTIDE SEQUENCE [LARGE SCALE GENOMIC DNA]</scope>
    <source>
        <strain evidence="2 3">A-T 5661</strain>
    </source>
</reference>
<dbReference type="Proteomes" id="UP000317982">
    <property type="component" value="Unassembled WGS sequence"/>
</dbReference>
<proteinExistence type="predicted"/>
<sequence>MTRRPRPFDPKPGQPGAAITYTVSTPDGPVERTGIVWSDGPMPSSVWVTPDDAPGTAVAVKIPTKLRAERDGARPTALPTHGAYGEQWQADTLYQCNRARTYPQAYRMWHRGQGRAYDVRAGYTHGTRFIAADRNYWHQTWHLDQDCTHAATGAPATPGSPDTGQAATSSGAIVAALLGRHHHFDPVHPGDLCPVCVLTPAPSPSLPPSSRQEVPAMTGPTYHLDYYATRDDATYSYGEALDSRDITADDDSDAAYFRVKADAQDPDLFPEGATTATLWSSEPGGGMPVAIYPVYPDPAPTSTPTAVPATTGAGDGGDPGVTDLAELAAYLNDCAGHAESLTERARRLQEIASSDLALTPRLRDAIGEAENICALAASAVAELPAALRADLDV</sequence>
<feature type="region of interest" description="Disordered" evidence="1">
    <location>
        <begin position="1"/>
        <end position="20"/>
    </location>
</feature>
<gene>
    <name evidence="2" type="ORF">FL583_17030</name>
</gene>
<dbReference type="RefSeq" id="WP_142705653.1">
    <property type="nucleotide sequence ID" value="NZ_VIRS01000011.1"/>
</dbReference>
<evidence type="ECO:0000313" key="3">
    <source>
        <dbReference type="Proteomes" id="UP000317982"/>
    </source>
</evidence>